<evidence type="ECO:0000313" key="3">
    <source>
        <dbReference type="EMBL" id="RKU48130.1"/>
    </source>
</evidence>
<protein>
    <submittedName>
        <fullName evidence="3">Increased rDNA silencing protein</fullName>
    </submittedName>
</protein>
<dbReference type="OrthoDB" id="10045710at2759"/>
<dbReference type="InterPro" id="IPR011992">
    <property type="entry name" value="EF-hand-dom_pair"/>
</dbReference>
<feature type="compositionally biased region" description="Low complexity" evidence="1">
    <location>
        <begin position="349"/>
        <end position="368"/>
    </location>
</feature>
<dbReference type="Pfam" id="PF12763">
    <property type="entry name" value="EH"/>
    <property type="match status" value="1"/>
</dbReference>
<feature type="domain" description="EH" evidence="2">
    <location>
        <begin position="607"/>
        <end position="712"/>
    </location>
</feature>
<sequence length="724" mass="78529">MTNIESNAAVNAALKGATLAFNGRKTDTAKPELKPKPAPTTPNPKARDNEALQAAAQASRERSLVSPYTPTTSRSIPISRQTTGDSFRGAVSPGGYFLGHDLEHGAAKKGQSQYLGSSPQGPQSLLSGARPSPDNRSASFIAATLAASRSASASPSPHHMRYEHGGYSPQPGHSPLKPEAMRNKDTEKDSVQSSTAGKHLPDTTSIPPTNSLISMFEKHANDADSSKAPVERTLSSRDQATLAPKPRLRAMTPPRSLSPQGRVQPRDEVWTVKQRGRDLMPSLKPKPTMVEPSSTSTQVSTRVSTEISSPEPRRPGLKPSSQPPPAPPKPAVGTPDAAAKPIQQRGAPVQKQDVLSSSSSDILSLTVQSKRDGLGREALVPTRRSSGSSDSSNDSFVSASSTRSPTKSPVRATESSEVATGTFTSTGSVPAPPQSRNLRKATSMTSVKPCEPPSHRPAARTNNSNSSVNLPLDSLTDAIMASNLAATRHVPSSALPPPVPAPRRSGNHHHKHGLHIHHHQHHHTTKKQPVGENTSTSRSPQRAGTSTSTTTALLTTLRRPRSASEDEELRNRHRRHVGKHRPLGIGNKHIHHEGTRKRWRDEVSVRERKRYEAVWASNRGQFYPPASPSSTTSLDSDTSQLVINIVVRDIWSRSRLPFDELAEVWDLVYRGRSMGLNREEFVVGMWLIDQRLRGRKIPARVSDSVWYSTRGMRVKMPKGKSKHG</sequence>
<dbReference type="Proteomes" id="UP000275385">
    <property type="component" value="Unassembled WGS sequence"/>
</dbReference>
<feature type="compositionally biased region" description="Basic and acidic residues" evidence="1">
    <location>
        <begin position="264"/>
        <end position="278"/>
    </location>
</feature>
<feature type="compositionally biased region" description="Basic and acidic residues" evidence="1">
    <location>
        <begin position="24"/>
        <end position="35"/>
    </location>
</feature>
<feature type="compositionally biased region" description="Low complexity" evidence="1">
    <location>
        <begin position="385"/>
        <end position="401"/>
    </location>
</feature>
<dbReference type="InterPro" id="IPR000261">
    <property type="entry name" value="EH_dom"/>
</dbReference>
<feature type="region of interest" description="Disordered" evidence="1">
    <location>
        <begin position="16"/>
        <end position="92"/>
    </location>
</feature>
<dbReference type="SMART" id="SM00027">
    <property type="entry name" value="EH"/>
    <property type="match status" value="1"/>
</dbReference>
<feature type="region of interest" description="Disordered" evidence="1">
    <location>
        <begin position="107"/>
        <end position="470"/>
    </location>
</feature>
<dbReference type="STRING" id="177199.A0A420YJT8"/>
<dbReference type="AlphaFoldDB" id="A0A420YJT8"/>
<feature type="compositionally biased region" description="Basic residues" evidence="1">
    <location>
        <begin position="505"/>
        <end position="526"/>
    </location>
</feature>
<dbReference type="PROSITE" id="PS50031">
    <property type="entry name" value="EH"/>
    <property type="match status" value="1"/>
</dbReference>
<comment type="caution">
    <text evidence="3">The sequence shown here is derived from an EMBL/GenBank/DDBJ whole genome shotgun (WGS) entry which is preliminary data.</text>
</comment>
<feature type="compositionally biased region" description="Polar residues" evidence="1">
    <location>
        <begin position="110"/>
        <end position="126"/>
    </location>
</feature>
<feature type="compositionally biased region" description="Low complexity" evidence="1">
    <location>
        <begin position="142"/>
        <end position="156"/>
    </location>
</feature>
<feature type="compositionally biased region" description="Low complexity" evidence="1">
    <location>
        <begin position="542"/>
        <end position="557"/>
    </location>
</feature>
<feature type="compositionally biased region" description="Pro residues" evidence="1">
    <location>
        <begin position="321"/>
        <end position="330"/>
    </location>
</feature>
<dbReference type="EMBL" id="QVQW01000006">
    <property type="protein sequence ID" value="RKU48130.1"/>
    <property type="molecule type" value="Genomic_DNA"/>
</dbReference>
<evidence type="ECO:0000313" key="4">
    <source>
        <dbReference type="Proteomes" id="UP000275385"/>
    </source>
</evidence>
<dbReference type="Gene3D" id="1.10.238.10">
    <property type="entry name" value="EF-hand"/>
    <property type="match status" value="1"/>
</dbReference>
<feature type="compositionally biased region" description="Low complexity" evidence="1">
    <location>
        <begin position="293"/>
        <end position="305"/>
    </location>
</feature>
<feature type="region of interest" description="Disordered" evidence="1">
    <location>
        <begin position="490"/>
        <end position="574"/>
    </location>
</feature>
<keyword evidence="4" id="KW-1185">Reference proteome</keyword>
<gene>
    <name evidence="3" type="primary">IRS4</name>
    <name evidence="3" type="ORF">DL546_009126</name>
</gene>
<feature type="compositionally biased region" description="Polar residues" evidence="1">
    <location>
        <begin position="66"/>
        <end position="85"/>
    </location>
</feature>
<feature type="compositionally biased region" description="Polar residues" evidence="1">
    <location>
        <begin position="402"/>
        <end position="446"/>
    </location>
</feature>
<feature type="compositionally biased region" description="Basic and acidic residues" evidence="1">
    <location>
        <begin position="179"/>
        <end position="190"/>
    </location>
</feature>
<evidence type="ECO:0000259" key="2">
    <source>
        <dbReference type="PROSITE" id="PS50031"/>
    </source>
</evidence>
<feature type="compositionally biased region" description="Polar residues" evidence="1">
    <location>
        <begin position="531"/>
        <end position="540"/>
    </location>
</feature>
<feature type="compositionally biased region" description="Polar residues" evidence="1">
    <location>
        <begin position="460"/>
        <end position="469"/>
    </location>
</feature>
<proteinExistence type="predicted"/>
<organism evidence="3 4">
    <name type="scientific">Coniochaeta pulveracea</name>
    <dbReference type="NCBI Taxonomy" id="177199"/>
    <lineage>
        <taxon>Eukaryota</taxon>
        <taxon>Fungi</taxon>
        <taxon>Dikarya</taxon>
        <taxon>Ascomycota</taxon>
        <taxon>Pezizomycotina</taxon>
        <taxon>Sordariomycetes</taxon>
        <taxon>Sordariomycetidae</taxon>
        <taxon>Coniochaetales</taxon>
        <taxon>Coniochaetaceae</taxon>
        <taxon>Coniochaeta</taxon>
    </lineage>
</organism>
<name>A0A420YJT8_9PEZI</name>
<reference evidence="3 4" key="1">
    <citation type="submission" date="2018-08" db="EMBL/GenBank/DDBJ databases">
        <title>Draft genome of the lignicolous fungus Coniochaeta pulveracea.</title>
        <authorList>
            <person name="Borstlap C.J."/>
            <person name="De Witt R.N."/>
            <person name="Botha A."/>
            <person name="Volschenk H."/>
        </authorList>
    </citation>
    <scope>NUCLEOTIDE SEQUENCE [LARGE SCALE GENOMIC DNA]</scope>
    <source>
        <strain evidence="3 4">CAB683</strain>
    </source>
</reference>
<dbReference type="SUPFAM" id="SSF47473">
    <property type="entry name" value="EF-hand"/>
    <property type="match status" value="1"/>
</dbReference>
<evidence type="ECO:0000256" key="1">
    <source>
        <dbReference type="SAM" id="MobiDB-lite"/>
    </source>
</evidence>
<accession>A0A420YJT8</accession>
<dbReference type="CDD" id="cd00052">
    <property type="entry name" value="EH"/>
    <property type="match status" value="1"/>
</dbReference>
<feature type="compositionally biased region" description="Polar residues" evidence="1">
    <location>
        <begin position="191"/>
        <end position="213"/>
    </location>
</feature>
<feature type="compositionally biased region" description="Basic and acidic residues" evidence="1">
    <location>
        <begin position="216"/>
        <end position="225"/>
    </location>
</feature>